<dbReference type="CDD" id="cd05269">
    <property type="entry name" value="TMR_SDR_a"/>
    <property type="match status" value="1"/>
</dbReference>
<accession>A0A365YBV0</accession>
<gene>
    <name evidence="2" type="ORF">C1H84_12970</name>
</gene>
<reference evidence="2 3" key="1">
    <citation type="submission" date="2018-01" db="EMBL/GenBank/DDBJ databases">
        <title>Glutamicibacter soli strain NHPC-3 Whole genome sequence and assembly.</title>
        <authorList>
            <person name="Choudhury P."/>
            <person name="Gupta D."/>
            <person name="Sengupta K."/>
            <person name="Jawed A."/>
            <person name="Sultana N."/>
            <person name="Saha P."/>
        </authorList>
    </citation>
    <scope>NUCLEOTIDE SEQUENCE [LARGE SCALE GENOMIC DNA]</scope>
    <source>
        <strain evidence="2 3">NHPC-3</strain>
    </source>
</reference>
<name>A0A365YBV0_9MICC</name>
<protein>
    <submittedName>
        <fullName evidence="2">NAD(P)-dependent oxidoreductase</fullName>
    </submittedName>
</protein>
<dbReference type="PANTHER" id="PTHR47129:SF1">
    <property type="entry name" value="NMRA-LIKE DOMAIN-CONTAINING PROTEIN"/>
    <property type="match status" value="1"/>
</dbReference>
<evidence type="ECO:0000259" key="1">
    <source>
        <dbReference type="Pfam" id="PF13460"/>
    </source>
</evidence>
<dbReference type="InterPro" id="IPR036291">
    <property type="entry name" value="NAD(P)-bd_dom_sf"/>
</dbReference>
<evidence type="ECO:0000313" key="2">
    <source>
        <dbReference type="EMBL" id="RBM00039.1"/>
    </source>
</evidence>
<dbReference type="PANTHER" id="PTHR47129">
    <property type="entry name" value="QUINONE OXIDOREDUCTASE 2"/>
    <property type="match status" value="1"/>
</dbReference>
<dbReference type="EMBL" id="POAF01000006">
    <property type="protein sequence ID" value="RBM00039.1"/>
    <property type="molecule type" value="Genomic_DNA"/>
</dbReference>
<organism evidence="2 3">
    <name type="scientific">Glutamicibacter soli</name>
    <dbReference type="NCBI Taxonomy" id="453836"/>
    <lineage>
        <taxon>Bacteria</taxon>
        <taxon>Bacillati</taxon>
        <taxon>Actinomycetota</taxon>
        <taxon>Actinomycetes</taxon>
        <taxon>Micrococcales</taxon>
        <taxon>Micrococcaceae</taxon>
        <taxon>Glutamicibacter</taxon>
    </lineage>
</organism>
<dbReference type="Proteomes" id="UP000252167">
    <property type="component" value="Unassembled WGS sequence"/>
</dbReference>
<dbReference type="Gene3D" id="3.40.50.720">
    <property type="entry name" value="NAD(P)-binding Rossmann-like Domain"/>
    <property type="match status" value="1"/>
</dbReference>
<comment type="caution">
    <text evidence="2">The sequence shown here is derived from an EMBL/GenBank/DDBJ whole genome shotgun (WGS) entry which is preliminary data.</text>
</comment>
<dbReference type="InterPro" id="IPR052718">
    <property type="entry name" value="NmrA-type_oxidoreductase"/>
</dbReference>
<dbReference type="Gene3D" id="3.90.25.10">
    <property type="entry name" value="UDP-galactose 4-epimerase, domain 1"/>
    <property type="match status" value="1"/>
</dbReference>
<keyword evidence="3" id="KW-1185">Reference proteome</keyword>
<dbReference type="Pfam" id="PF13460">
    <property type="entry name" value="NAD_binding_10"/>
    <property type="match status" value="1"/>
</dbReference>
<sequence length="287" mass="29821">MKIAVAGATGKLGTLVIDALLSRGAPAGSLVALGRSPQKLAALAAKGVETRAADYNAAHTLVAALEGVDRLLLISGSDVGHRIPQHENIINAARRVNVSMIAYTSIANARTGALKLAAEHVATEDLLAASGIPYVLLRNGWYIENYTDQLMGYLNSGVILGTAGEGKISAATRADFAEAAAAVLLDEQVAGGTIYELGGDKPFTLGQLAGAFGAATGQEVTYRDLDPQTLAGIYEESGIPKVYAEILVDTDVRIRDGALEVHGSDLARLIGRAPTPLGRAIKQALNR</sequence>
<evidence type="ECO:0000313" key="3">
    <source>
        <dbReference type="Proteomes" id="UP000252167"/>
    </source>
</evidence>
<dbReference type="AlphaFoldDB" id="A0A365YBV0"/>
<dbReference type="RefSeq" id="WP_113607588.1">
    <property type="nucleotide sequence ID" value="NZ_POAF01000006.1"/>
</dbReference>
<dbReference type="SUPFAM" id="SSF51735">
    <property type="entry name" value="NAD(P)-binding Rossmann-fold domains"/>
    <property type="match status" value="1"/>
</dbReference>
<feature type="domain" description="NAD(P)-binding" evidence="1">
    <location>
        <begin position="7"/>
        <end position="186"/>
    </location>
</feature>
<dbReference type="InterPro" id="IPR016040">
    <property type="entry name" value="NAD(P)-bd_dom"/>
</dbReference>
<proteinExistence type="predicted"/>